<dbReference type="AlphaFoldDB" id="X0W4Y4"/>
<gene>
    <name evidence="1" type="ORF">S01H1_33019</name>
</gene>
<reference evidence="1" key="1">
    <citation type="journal article" date="2014" name="Front. Microbiol.">
        <title>High frequency of phylogenetically diverse reductive dehalogenase-homologous genes in deep subseafloor sedimentary metagenomes.</title>
        <authorList>
            <person name="Kawai M."/>
            <person name="Futagami T."/>
            <person name="Toyoda A."/>
            <person name="Takaki Y."/>
            <person name="Nishi S."/>
            <person name="Hori S."/>
            <person name="Arai W."/>
            <person name="Tsubouchi T."/>
            <person name="Morono Y."/>
            <person name="Uchiyama I."/>
            <person name="Ito T."/>
            <person name="Fujiyama A."/>
            <person name="Inagaki F."/>
            <person name="Takami H."/>
        </authorList>
    </citation>
    <scope>NUCLEOTIDE SEQUENCE</scope>
    <source>
        <strain evidence="1">Expedition CK06-06</strain>
    </source>
</reference>
<feature type="non-terminal residue" evidence="1">
    <location>
        <position position="203"/>
    </location>
</feature>
<proteinExistence type="predicted"/>
<sequence length="203" mass="20494">MASTTAETSHTISNWNFGADAAGVDLKVFGDTTSNYFMYDASSNRVLTSGTGATFYQGAFSSSTAGSGTALSSTVSAAMRVYSDDGGAAIGSGTLVRGIESRHLQTYTTGNREQESAGIVGKLVSVAGTNRHNMCGVMGSYETKTSLTVGGQAATTDTWCQAAIIGRVGGALITIDTNGVLAGVAAMSNVATALAANNGIYPA</sequence>
<accession>X0W4Y4</accession>
<name>X0W4Y4_9ZZZZ</name>
<evidence type="ECO:0000313" key="1">
    <source>
        <dbReference type="EMBL" id="GAG07776.1"/>
    </source>
</evidence>
<comment type="caution">
    <text evidence="1">The sequence shown here is derived from an EMBL/GenBank/DDBJ whole genome shotgun (WGS) entry which is preliminary data.</text>
</comment>
<dbReference type="EMBL" id="BARS01020479">
    <property type="protein sequence ID" value="GAG07776.1"/>
    <property type="molecule type" value="Genomic_DNA"/>
</dbReference>
<protein>
    <submittedName>
        <fullName evidence="1">Uncharacterized protein</fullName>
    </submittedName>
</protein>
<organism evidence="1">
    <name type="scientific">marine sediment metagenome</name>
    <dbReference type="NCBI Taxonomy" id="412755"/>
    <lineage>
        <taxon>unclassified sequences</taxon>
        <taxon>metagenomes</taxon>
        <taxon>ecological metagenomes</taxon>
    </lineage>
</organism>